<dbReference type="Proteomes" id="UP001280121">
    <property type="component" value="Unassembled WGS sequence"/>
</dbReference>
<gene>
    <name evidence="1" type="ORF">Ddye_021323</name>
</gene>
<reference evidence="1" key="1">
    <citation type="journal article" date="2023" name="Plant J.">
        <title>Genome sequences and population genomics provide insights into the demographic history, inbreeding, and mutation load of two 'living fossil' tree species of Dipteronia.</title>
        <authorList>
            <person name="Feng Y."/>
            <person name="Comes H.P."/>
            <person name="Chen J."/>
            <person name="Zhu S."/>
            <person name="Lu R."/>
            <person name="Zhang X."/>
            <person name="Li P."/>
            <person name="Qiu J."/>
            <person name="Olsen K.M."/>
            <person name="Qiu Y."/>
        </authorList>
    </citation>
    <scope>NUCLEOTIDE SEQUENCE</scope>
    <source>
        <strain evidence="1">KIB01</strain>
    </source>
</reference>
<keyword evidence="2" id="KW-1185">Reference proteome</keyword>
<accession>A0AAD9WXE6</accession>
<evidence type="ECO:0000313" key="1">
    <source>
        <dbReference type="EMBL" id="KAK2646128.1"/>
    </source>
</evidence>
<organism evidence="1 2">
    <name type="scientific">Dipteronia dyeriana</name>
    <dbReference type="NCBI Taxonomy" id="168575"/>
    <lineage>
        <taxon>Eukaryota</taxon>
        <taxon>Viridiplantae</taxon>
        <taxon>Streptophyta</taxon>
        <taxon>Embryophyta</taxon>
        <taxon>Tracheophyta</taxon>
        <taxon>Spermatophyta</taxon>
        <taxon>Magnoliopsida</taxon>
        <taxon>eudicotyledons</taxon>
        <taxon>Gunneridae</taxon>
        <taxon>Pentapetalae</taxon>
        <taxon>rosids</taxon>
        <taxon>malvids</taxon>
        <taxon>Sapindales</taxon>
        <taxon>Sapindaceae</taxon>
        <taxon>Hippocastanoideae</taxon>
        <taxon>Acereae</taxon>
        <taxon>Dipteronia</taxon>
    </lineage>
</organism>
<proteinExistence type="predicted"/>
<name>A0AAD9WXE6_9ROSI</name>
<dbReference type="AlphaFoldDB" id="A0AAD9WXE6"/>
<evidence type="ECO:0000313" key="2">
    <source>
        <dbReference type="Proteomes" id="UP001280121"/>
    </source>
</evidence>
<sequence length="177" mass="20046">MRLIKAKIEQMDKSLEIMKIKKLEHIVRLAKVEQEIKSLVVNVKKQLAEVKINKPSRANISMVRAFYASMVQDQFSASNVVMARGVPVVVSTDKIHTYFDLPSVQREIEGYPNTFLLGSELCMDSGIGWNGNKLLHKHLLFESVSIYFGFLEAHDARIRGFQGNVPVALFFQEGALH</sequence>
<comment type="caution">
    <text evidence="1">The sequence shown here is derived from an EMBL/GenBank/DDBJ whole genome shotgun (WGS) entry which is preliminary data.</text>
</comment>
<dbReference type="EMBL" id="JANJYI010000006">
    <property type="protein sequence ID" value="KAK2646128.1"/>
    <property type="molecule type" value="Genomic_DNA"/>
</dbReference>
<protein>
    <submittedName>
        <fullName evidence="1">Uncharacterized protein</fullName>
    </submittedName>
</protein>